<dbReference type="EMBL" id="JAWDKA010000004">
    <property type="protein sequence ID" value="MDV0441639.1"/>
    <property type="molecule type" value="Genomic_DNA"/>
</dbReference>
<dbReference type="Gene3D" id="2.60.40.790">
    <property type="match status" value="1"/>
</dbReference>
<proteinExistence type="predicted"/>
<protein>
    <recommendedName>
        <fullName evidence="3">SHSP domain-containing protein</fullName>
    </recommendedName>
</protein>
<accession>A0AAE4MCE2</accession>
<dbReference type="Proteomes" id="UP001273136">
    <property type="component" value="Unassembled WGS sequence"/>
</dbReference>
<gene>
    <name evidence="1" type="ORF">McpAg1_08470</name>
</gene>
<dbReference type="InterPro" id="IPR008978">
    <property type="entry name" value="HSP20-like_chaperone"/>
</dbReference>
<dbReference type="CDD" id="cd00298">
    <property type="entry name" value="ACD_sHsps_p23-like"/>
    <property type="match status" value="1"/>
</dbReference>
<dbReference type="AlphaFoldDB" id="A0AAE4MCE2"/>
<dbReference type="RefSeq" id="WP_338094043.1">
    <property type="nucleotide sequence ID" value="NZ_JAWDKA010000004.1"/>
</dbReference>
<dbReference type="SUPFAM" id="SSF49764">
    <property type="entry name" value="HSP20-like chaperones"/>
    <property type="match status" value="1"/>
</dbReference>
<evidence type="ECO:0000313" key="2">
    <source>
        <dbReference type="Proteomes" id="UP001273136"/>
    </source>
</evidence>
<organism evidence="1 2">
    <name type="scientific">Methanorbis furvi</name>
    <dbReference type="NCBI Taxonomy" id="3028299"/>
    <lineage>
        <taxon>Archaea</taxon>
        <taxon>Methanobacteriati</taxon>
        <taxon>Methanobacteriota</taxon>
        <taxon>Stenosarchaea group</taxon>
        <taxon>Methanomicrobia</taxon>
        <taxon>Methanomicrobiales</taxon>
        <taxon>Methanocorpusculaceae</taxon>
        <taxon>Methanorbis</taxon>
    </lineage>
</organism>
<evidence type="ECO:0000313" key="1">
    <source>
        <dbReference type="EMBL" id="MDV0441639.1"/>
    </source>
</evidence>
<reference evidence="1" key="1">
    <citation type="submission" date="2023-06" db="EMBL/GenBank/DDBJ databases">
        <title>Genome sequence of Methancorpusculaceae sp. Ag1.</title>
        <authorList>
            <person name="Protasov E."/>
            <person name="Platt K."/>
            <person name="Poehlein A."/>
            <person name="Daniel R."/>
            <person name="Brune A."/>
        </authorList>
    </citation>
    <scope>NUCLEOTIDE SEQUENCE</scope>
    <source>
        <strain evidence="1">Ag1</strain>
    </source>
</reference>
<sequence>MPESPDDAYKDLMDIIHQIITAHVSGDGEEKLPPIMGVKFVLNGGTIHLAPINPQPKTIPIEVFEDEGTVIIQTELPHACPDDFFIAYQDGKLQLNAGERREYSAVIPVPPIDPALTETHLHNGVLEIVCFKKILPKMEE</sequence>
<evidence type="ECO:0008006" key="3">
    <source>
        <dbReference type="Google" id="ProtNLM"/>
    </source>
</evidence>
<keyword evidence="2" id="KW-1185">Reference proteome</keyword>
<comment type="caution">
    <text evidence="1">The sequence shown here is derived from an EMBL/GenBank/DDBJ whole genome shotgun (WGS) entry which is preliminary data.</text>
</comment>
<name>A0AAE4MCE2_9EURY</name>